<feature type="region of interest" description="Disordered" evidence="1">
    <location>
        <begin position="39"/>
        <end position="63"/>
    </location>
</feature>
<protein>
    <submittedName>
        <fullName evidence="2">Uncharacterized protein</fullName>
    </submittedName>
</protein>
<reference evidence="2" key="1">
    <citation type="journal article" date="2011" name="Environ. Microbiol.">
        <title>Time-series analyses of Monterey Bay coastal microbial picoplankton using a 'genome proxy' microarray.</title>
        <authorList>
            <person name="Rich V.I."/>
            <person name="Pham V.D."/>
            <person name="Eppley J."/>
            <person name="Shi Y."/>
            <person name="DeLong E.F."/>
        </authorList>
    </citation>
    <scope>NUCLEOTIDE SEQUENCE</scope>
</reference>
<evidence type="ECO:0000256" key="1">
    <source>
        <dbReference type="SAM" id="MobiDB-lite"/>
    </source>
</evidence>
<evidence type="ECO:0000313" key="2">
    <source>
        <dbReference type="EMBL" id="ADI17538.1"/>
    </source>
</evidence>
<accession>E0XSZ7</accession>
<dbReference type="AlphaFoldDB" id="E0XSZ7"/>
<proteinExistence type="predicted"/>
<name>E0XSZ7_9PROT</name>
<organism evidence="2">
    <name type="scientific">uncultured alpha proteobacterium HF0130_06E21</name>
    <dbReference type="NCBI Taxonomy" id="710808"/>
    <lineage>
        <taxon>Bacteria</taxon>
        <taxon>Pseudomonadati</taxon>
        <taxon>Pseudomonadota</taxon>
        <taxon>Alphaproteobacteria</taxon>
        <taxon>environmental samples</taxon>
    </lineage>
</organism>
<sequence>MKYIPSTVITQRARTIPTPCWPNYQKIAKIGERAGVGLGSLPRPSPSRSTLRQEAHRIVDLEA</sequence>
<feature type="compositionally biased region" description="Basic and acidic residues" evidence="1">
    <location>
        <begin position="51"/>
        <end position="63"/>
    </location>
</feature>
<feature type="compositionally biased region" description="Low complexity" evidence="1">
    <location>
        <begin position="39"/>
        <end position="50"/>
    </location>
</feature>
<dbReference type="EMBL" id="GU474868">
    <property type="protein sequence ID" value="ADI17538.1"/>
    <property type="molecule type" value="Genomic_DNA"/>
</dbReference>